<feature type="non-terminal residue" evidence="1">
    <location>
        <position position="151"/>
    </location>
</feature>
<dbReference type="EMBL" id="LAZR01010571">
    <property type="protein sequence ID" value="KKM66245.1"/>
    <property type="molecule type" value="Genomic_DNA"/>
</dbReference>
<reference evidence="1" key="1">
    <citation type="journal article" date="2015" name="Nature">
        <title>Complex archaea that bridge the gap between prokaryotes and eukaryotes.</title>
        <authorList>
            <person name="Spang A."/>
            <person name="Saw J.H."/>
            <person name="Jorgensen S.L."/>
            <person name="Zaremba-Niedzwiedzka K."/>
            <person name="Martijn J."/>
            <person name="Lind A.E."/>
            <person name="van Eijk R."/>
            <person name="Schleper C."/>
            <person name="Guy L."/>
            <person name="Ettema T.J."/>
        </authorList>
    </citation>
    <scope>NUCLEOTIDE SEQUENCE</scope>
</reference>
<accession>A0A0F9LPE2</accession>
<name>A0A0F9LPE2_9ZZZZ</name>
<sequence>MLNLKNQKILLLGTILFLIAFASRGNAAYTGVSVGDKWTYEMTGPPAIYTSYKVTSVTPSVIMADSYLDGEFAVNMAVTTFFVEDSLKTLFIAQYGTNTTIYGGRSVTSCDTGLFIFDTDTGLHLEVLGVIKLYSWNIYGARAAEIPGYSW</sequence>
<comment type="caution">
    <text evidence="1">The sequence shown here is derived from an EMBL/GenBank/DDBJ whole genome shotgun (WGS) entry which is preliminary data.</text>
</comment>
<dbReference type="AlphaFoldDB" id="A0A0F9LPE2"/>
<gene>
    <name evidence="1" type="ORF">LCGC14_1483160</name>
</gene>
<organism evidence="1">
    <name type="scientific">marine sediment metagenome</name>
    <dbReference type="NCBI Taxonomy" id="412755"/>
    <lineage>
        <taxon>unclassified sequences</taxon>
        <taxon>metagenomes</taxon>
        <taxon>ecological metagenomes</taxon>
    </lineage>
</organism>
<proteinExistence type="predicted"/>
<evidence type="ECO:0000313" key="1">
    <source>
        <dbReference type="EMBL" id="KKM66245.1"/>
    </source>
</evidence>
<protein>
    <submittedName>
        <fullName evidence="1">Uncharacterized protein</fullName>
    </submittedName>
</protein>